<dbReference type="Proteomes" id="UP000078113">
    <property type="component" value="Unassembled WGS sequence"/>
</dbReference>
<feature type="region of interest" description="Disordered" evidence="1">
    <location>
        <begin position="414"/>
        <end position="437"/>
    </location>
</feature>
<evidence type="ECO:0000256" key="2">
    <source>
        <dbReference type="SAM" id="Phobius"/>
    </source>
</evidence>
<reference evidence="3" key="2">
    <citation type="journal article" date="2019" name="IMA Fungus">
        <title>Genome sequencing and comparison of five Tilletia species to identify candidate genes for the detection of regulated species infecting wheat.</title>
        <authorList>
            <person name="Nguyen H.D.T."/>
            <person name="Sultana T."/>
            <person name="Kesanakurti P."/>
            <person name="Hambleton S."/>
        </authorList>
    </citation>
    <scope>NUCLEOTIDE SEQUENCE</scope>
    <source>
        <strain evidence="3">DAOMC 236422</strain>
    </source>
</reference>
<keyword evidence="4" id="KW-1185">Reference proteome</keyword>
<organism evidence="3 4">
    <name type="scientific">Tilletia walkeri</name>
    <dbReference type="NCBI Taxonomy" id="117179"/>
    <lineage>
        <taxon>Eukaryota</taxon>
        <taxon>Fungi</taxon>
        <taxon>Dikarya</taxon>
        <taxon>Basidiomycota</taxon>
        <taxon>Ustilaginomycotina</taxon>
        <taxon>Exobasidiomycetes</taxon>
        <taxon>Tilletiales</taxon>
        <taxon>Tilletiaceae</taxon>
        <taxon>Tilletia</taxon>
    </lineage>
</organism>
<evidence type="ECO:0000256" key="1">
    <source>
        <dbReference type="SAM" id="MobiDB-lite"/>
    </source>
</evidence>
<feature type="transmembrane region" description="Helical" evidence="2">
    <location>
        <begin position="58"/>
        <end position="79"/>
    </location>
</feature>
<proteinExistence type="predicted"/>
<dbReference type="PANTHER" id="PTHR12224">
    <property type="entry name" value="BETA-1,4-MANNOSYL-GLYCOPROTEIN BETA-1,4-N-ACETYLGLUCOSAMINYL-TRANSFERASE"/>
    <property type="match status" value="1"/>
</dbReference>
<dbReference type="GO" id="GO:0003830">
    <property type="term" value="F:beta-1,4-mannosylglycoprotein 4-beta-N-acetylglucosaminyltransferase activity"/>
    <property type="evidence" value="ECO:0007669"/>
    <property type="project" value="InterPro"/>
</dbReference>
<dbReference type="GO" id="GO:0016020">
    <property type="term" value="C:membrane"/>
    <property type="evidence" value="ECO:0007669"/>
    <property type="project" value="InterPro"/>
</dbReference>
<dbReference type="Pfam" id="PF04724">
    <property type="entry name" value="Glyco_transf_17"/>
    <property type="match status" value="1"/>
</dbReference>
<sequence length="497" mass="55984">MSRRSKREGSADYQELPLTADDVSAPSSSYPPQSGTGLRLGGGLSSSRRRSLLNGRNLCRLCLLSPVLVILGLVAWYAVVRGLRPLANLFTYGTRPLWDHQPETDPNIFIPHFYAEGVRPDDQAACARHNVTLRPNTASSSPRRLIDATIVSTEIDLLEIRFRELEDVVDTFVIVESERTFMGTAKNLSFAMNRGRFAKWEGKIQYLSTPGRELKPGEDPFNVEREMRQAVTDFLKTKVQPTNTDLVFMSDVDEIPASHSLALLKACNFPLPIHLQLRQFVYSFEYPTDSRSWRAQMHEWRGGPPLTEYMHSKATNRTLADAGWHCSFCFRSISDFVFKMSSYSHSDRLFGNKNYQKLLNPAEIQRKVCTGEDVFGLLPEVYTWAELLWRWNGPVKSTSAVGVPKAVIQDSERFSDHHNSSDVEQSTSEPSSEKDDEVSLFTTSRFVARTTSIFNSSGRGITWHLVLRRLTGLDQTGRGKRAAALIRVTAPSNPAFP</sequence>
<dbReference type="PANTHER" id="PTHR12224:SF0">
    <property type="entry name" value="BETA-1,4-MANNOSYL-GLYCOPROTEIN 4-BETA-N-ACETYLGLUCOSAMINYLTRANSFERASE"/>
    <property type="match status" value="1"/>
</dbReference>
<reference evidence="3" key="1">
    <citation type="submission" date="2016-04" db="EMBL/GenBank/DDBJ databases">
        <authorList>
            <person name="Nguyen H.D."/>
            <person name="Samba Siva P."/>
            <person name="Cullis J."/>
            <person name="Levesque C.A."/>
            <person name="Hambleton S."/>
        </authorList>
    </citation>
    <scope>NUCLEOTIDE SEQUENCE</scope>
    <source>
        <strain evidence="3">DAOMC 236422</strain>
    </source>
</reference>
<name>A0A8X7T2U3_9BASI</name>
<dbReference type="AlphaFoldDB" id="A0A8X7T2U3"/>
<dbReference type="EMBL" id="LWDG02000385">
    <property type="protein sequence ID" value="KAE8266083.1"/>
    <property type="molecule type" value="Genomic_DNA"/>
</dbReference>
<evidence type="ECO:0000313" key="4">
    <source>
        <dbReference type="Proteomes" id="UP000078113"/>
    </source>
</evidence>
<keyword evidence="2" id="KW-1133">Transmembrane helix</keyword>
<protein>
    <recommendedName>
        <fullName evidence="5">Beta-1,4-mannosyl-glycoprotein 4-beta-N-acetylglucosaminyltransferase</fullName>
    </recommendedName>
</protein>
<comment type="caution">
    <text evidence="3">The sequence shown here is derived from an EMBL/GenBank/DDBJ whole genome shotgun (WGS) entry which is preliminary data.</text>
</comment>
<evidence type="ECO:0008006" key="5">
    <source>
        <dbReference type="Google" id="ProtNLM"/>
    </source>
</evidence>
<dbReference type="GO" id="GO:0006044">
    <property type="term" value="P:N-acetylglucosamine metabolic process"/>
    <property type="evidence" value="ECO:0007669"/>
    <property type="project" value="TreeGrafter"/>
</dbReference>
<feature type="region of interest" description="Disordered" evidence="1">
    <location>
        <begin position="1"/>
        <end position="44"/>
    </location>
</feature>
<dbReference type="InterPro" id="IPR006813">
    <property type="entry name" value="Glyco_trans_17"/>
</dbReference>
<keyword evidence="2" id="KW-0472">Membrane</keyword>
<evidence type="ECO:0000313" key="3">
    <source>
        <dbReference type="EMBL" id="KAE8266083.1"/>
    </source>
</evidence>
<gene>
    <name evidence="3" type="ORF">A4X09_0g6265</name>
</gene>
<accession>A0A8X7T2U3</accession>
<keyword evidence="2" id="KW-0812">Transmembrane</keyword>